<keyword evidence="5" id="KW-0862">Zinc</keyword>
<evidence type="ECO:0000256" key="8">
    <source>
        <dbReference type="SAM" id="MobiDB-lite"/>
    </source>
</evidence>
<reference evidence="10" key="1">
    <citation type="submission" date="2020-11" db="EMBL/GenBank/DDBJ databases">
        <authorList>
            <consortium name="DOE Joint Genome Institute"/>
            <person name="Ahrendt S."/>
            <person name="Riley R."/>
            <person name="Andreopoulos W."/>
            <person name="Labutti K."/>
            <person name="Pangilinan J."/>
            <person name="Ruiz-Duenas F.J."/>
            <person name="Barrasa J.M."/>
            <person name="Sanchez-Garcia M."/>
            <person name="Camarero S."/>
            <person name="Miyauchi S."/>
            <person name="Serrano A."/>
            <person name="Linde D."/>
            <person name="Babiker R."/>
            <person name="Drula E."/>
            <person name="Ayuso-Fernandez I."/>
            <person name="Pacheco R."/>
            <person name="Padilla G."/>
            <person name="Ferreira P."/>
            <person name="Barriuso J."/>
            <person name="Kellner H."/>
            <person name="Castanera R."/>
            <person name="Alfaro M."/>
            <person name="Ramirez L."/>
            <person name="Pisabarro A.G."/>
            <person name="Kuo A."/>
            <person name="Tritt A."/>
            <person name="Lipzen A."/>
            <person name="He G."/>
            <person name="Yan M."/>
            <person name="Ng V."/>
            <person name="Cullen D."/>
            <person name="Martin F."/>
            <person name="Rosso M.-N."/>
            <person name="Henrissat B."/>
            <person name="Hibbett D."/>
            <person name="Martinez A.T."/>
            <person name="Grigoriev I.V."/>
        </authorList>
    </citation>
    <scope>NUCLEOTIDE SEQUENCE</scope>
    <source>
        <strain evidence="10">ATCC 90797</strain>
    </source>
</reference>
<keyword evidence="2" id="KW-0479">Metal-binding</keyword>
<evidence type="ECO:0000256" key="4">
    <source>
        <dbReference type="ARBA" id="ARBA00022771"/>
    </source>
</evidence>
<name>A0A9P5ZPW3_PLEER</name>
<comment type="subcellular location">
    <subcellularLocation>
        <location evidence="1">Nucleus</location>
    </subcellularLocation>
</comment>
<gene>
    <name evidence="10" type="ORF">BDN71DRAFT_1509536</name>
</gene>
<evidence type="ECO:0000256" key="5">
    <source>
        <dbReference type="ARBA" id="ARBA00022833"/>
    </source>
</evidence>
<dbReference type="PANTHER" id="PTHR16515:SF66">
    <property type="entry name" value="C2H2-TYPE DOMAIN-CONTAINING PROTEIN"/>
    <property type="match status" value="1"/>
</dbReference>
<comment type="caution">
    <text evidence="10">The sequence shown here is derived from an EMBL/GenBank/DDBJ whole genome shotgun (WGS) entry which is preliminary data.</text>
</comment>
<keyword evidence="6" id="KW-0539">Nucleus</keyword>
<organism evidence="10 11">
    <name type="scientific">Pleurotus eryngii</name>
    <name type="common">Boletus of the steppes</name>
    <dbReference type="NCBI Taxonomy" id="5323"/>
    <lineage>
        <taxon>Eukaryota</taxon>
        <taxon>Fungi</taxon>
        <taxon>Dikarya</taxon>
        <taxon>Basidiomycota</taxon>
        <taxon>Agaricomycotina</taxon>
        <taxon>Agaricomycetes</taxon>
        <taxon>Agaricomycetidae</taxon>
        <taxon>Agaricales</taxon>
        <taxon>Pleurotineae</taxon>
        <taxon>Pleurotaceae</taxon>
        <taxon>Pleurotus</taxon>
    </lineage>
</organism>
<evidence type="ECO:0000256" key="6">
    <source>
        <dbReference type="ARBA" id="ARBA00023242"/>
    </source>
</evidence>
<dbReference type="GO" id="GO:0010468">
    <property type="term" value="P:regulation of gene expression"/>
    <property type="evidence" value="ECO:0007669"/>
    <property type="project" value="TreeGrafter"/>
</dbReference>
<dbReference type="PANTHER" id="PTHR16515">
    <property type="entry name" value="PR DOMAIN ZINC FINGER PROTEIN"/>
    <property type="match status" value="1"/>
</dbReference>
<dbReference type="GO" id="GO:0005634">
    <property type="term" value="C:nucleus"/>
    <property type="evidence" value="ECO:0007669"/>
    <property type="project" value="UniProtKB-SubCell"/>
</dbReference>
<dbReference type="PROSITE" id="PS50157">
    <property type="entry name" value="ZINC_FINGER_C2H2_2"/>
    <property type="match status" value="2"/>
</dbReference>
<dbReference type="Proteomes" id="UP000807025">
    <property type="component" value="Unassembled WGS sequence"/>
</dbReference>
<keyword evidence="3" id="KW-0677">Repeat</keyword>
<evidence type="ECO:0000313" key="10">
    <source>
        <dbReference type="EMBL" id="KAF9492282.1"/>
    </source>
</evidence>
<sequence>MSRESQDSQWNRNLWGHARTFDYSFDPSDQHATSDASISSNMNAGDQVPQYPLPYFGIDTPVYRHEPNYQQQLNGHLSSHHQNHVVGNDEATGHCYGHRGVQQQYYGSGGYTLAHSELHYNDFPSPKDDSMASEPFATSPVMRAVATAAVIDAAERRRINPHKFFCQYCDRGFTAMHNYRRHIGAHNDERPFECHCGSAFTTKSDLKRHQHRSKKHSDGNDLQLAALRE</sequence>
<evidence type="ECO:0000256" key="7">
    <source>
        <dbReference type="PROSITE-ProRule" id="PRU00042"/>
    </source>
</evidence>
<evidence type="ECO:0000313" key="11">
    <source>
        <dbReference type="Proteomes" id="UP000807025"/>
    </source>
</evidence>
<feature type="region of interest" description="Disordered" evidence="8">
    <location>
        <begin position="207"/>
        <end position="229"/>
    </location>
</feature>
<evidence type="ECO:0000256" key="3">
    <source>
        <dbReference type="ARBA" id="ARBA00022737"/>
    </source>
</evidence>
<evidence type="ECO:0000256" key="2">
    <source>
        <dbReference type="ARBA" id="ARBA00022723"/>
    </source>
</evidence>
<protein>
    <recommendedName>
        <fullName evidence="9">C2H2-type domain-containing protein</fullName>
    </recommendedName>
</protein>
<feature type="domain" description="C2H2-type" evidence="9">
    <location>
        <begin position="192"/>
        <end position="221"/>
    </location>
</feature>
<dbReference type="InterPro" id="IPR050331">
    <property type="entry name" value="Zinc_finger"/>
</dbReference>
<dbReference type="GO" id="GO:0008270">
    <property type="term" value="F:zinc ion binding"/>
    <property type="evidence" value="ECO:0007669"/>
    <property type="project" value="UniProtKB-KW"/>
</dbReference>
<dbReference type="PROSITE" id="PS00028">
    <property type="entry name" value="ZINC_FINGER_C2H2_1"/>
    <property type="match status" value="1"/>
</dbReference>
<dbReference type="FunFam" id="3.30.160.60:FF:000446">
    <property type="entry name" value="Zinc finger protein"/>
    <property type="match status" value="1"/>
</dbReference>
<dbReference type="AlphaFoldDB" id="A0A9P5ZPW3"/>
<dbReference type="OrthoDB" id="2994177at2759"/>
<dbReference type="InterPro" id="IPR036236">
    <property type="entry name" value="Znf_C2H2_sf"/>
</dbReference>
<dbReference type="EMBL" id="MU154603">
    <property type="protein sequence ID" value="KAF9492282.1"/>
    <property type="molecule type" value="Genomic_DNA"/>
</dbReference>
<evidence type="ECO:0000259" key="9">
    <source>
        <dbReference type="PROSITE" id="PS50157"/>
    </source>
</evidence>
<proteinExistence type="predicted"/>
<evidence type="ECO:0000256" key="1">
    <source>
        <dbReference type="ARBA" id="ARBA00004123"/>
    </source>
</evidence>
<dbReference type="Gene3D" id="3.30.160.60">
    <property type="entry name" value="Classic Zinc Finger"/>
    <property type="match status" value="1"/>
</dbReference>
<dbReference type="SUPFAM" id="SSF57667">
    <property type="entry name" value="beta-beta-alpha zinc fingers"/>
    <property type="match status" value="1"/>
</dbReference>
<dbReference type="InterPro" id="IPR013087">
    <property type="entry name" value="Znf_C2H2_type"/>
</dbReference>
<accession>A0A9P5ZPW3</accession>
<keyword evidence="11" id="KW-1185">Reference proteome</keyword>
<feature type="domain" description="C2H2-type" evidence="9">
    <location>
        <begin position="164"/>
        <end position="191"/>
    </location>
</feature>
<keyword evidence="4 7" id="KW-0863">Zinc-finger</keyword>